<evidence type="ECO:0000256" key="5">
    <source>
        <dbReference type="SAM" id="Phobius"/>
    </source>
</evidence>
<dbReference type="AlphaFoldDB" id="A0A915EBD0"/>
<keyword evidence="2 5" id="KW-0812">Transmembrane</keyword>
<keyword evidence="4 5" id="KW-0472">Membrane</keyword>
<sequence>MAQMTKFSKKSGRQFMPGIVMLNEEFRRNISHIVATTGHICATLKNIEPQCIPHASNETDPPSASTFMHNLQPFQVVFLAIGSPLTLAVFGLAFLQFYYVWMLISSEERRNNLYFLISLLPVSTACCLIGMFCPGLQCFYLHLAFCRQALSQLLTEKRQMISFQSPPFCCCLFCLPKAHPSEANLMKLEWIVLQAPIVRLVIVFGQVIAVAEQRENALKWLHLFDLASSASLLLAIFGIHTLARVTSQQLSQYGFSGIFRIVDVALLFYSAQQPILFQNILLRFGVIHCGPLLSPQDNARFICNFVIIVQFFLLSLFSTFLVSPRRNNLFDLYRDKQHGSTPTMISSCPTENGLEDGCPALPSDMTPMTTLLNDSNGRLN</sequence>
<dbReference type="PANTHER" id="PTHR23423">
    <property type="entry name" value="ORGANIC SOLUTE TRANSPORTER-RELATED"/>
    <property type="match status" value="1"/>
</dbReference>
<dbReference type="GO" id="GO:0016020">
    <property type="term" value="C:membrane"/>
    <property type="evidence" value="ECO:0007669"/>
    <property type="project" value="UniProtKB-SubCell"/>
</dbReference>
<dbReference type="InterPro" id="IPR005178">
    <property type="entry name" value="Ostalpha/TMEM184C"/>
</dbReference>
<evidence type="ECO:0000256" key="1">
    <source>
        <dbReference type="ARBA" id="ARBA00004141"/>
    </source>
</evidence>
<feature type="transmembrane region" description="Helical" evidence="5">
    <location>
        <begin position="190"/>
        <end position="211"/>
    </location>
</feature>
<evidence type="ECO:0000256" key="4">
    <source>
        <dbReference type="ARBA" id="ARBA00023136"/>
    </source>
</evidence>
<feature type="transmembrane region" description="Helical" evidence="5">
    <location>
        <begin position="299"/>
        <end position="322"/>
    </location>
</feature>
<feature type="transmembrane region" description="Helical" evidence="5">
    <location>
        <begin position="113"/>
        <end position="140"/>
    </location>
</feature>
<dbReference type="WBParaSite" id="jg4859">
    <property type="protein sequence ID" value="jg4859"/>
    <property type="gene ID" value="jg4859"/>
</dbReference>
<proteinExistence type="predicted"/>
<name>A0A915EBD0_9BILA</name>
<dbReference type="Proteomes" id="UP000887574">
    <property type="component" value="Unplaced"/>
</dbReference>
<feature type="transmembrane region" description="Helical" evidence="5">
    <location>
        <begin position="223"/>
        <end position="243"/>
    </location>
</feature>
<comment type="subcellular location">
    <subcellularLocation>
        <location evidence="1">Membrane</location>
        <topology evidence="1">Multi-pass membrane protein</topology>
    </subcellularLocation>
</comment>
<keyword evidence="3 5" id="KW-1133">Transmembrane helix</keyword>
<dbReference type="Pfam" id="PF03619">
    <property type="entry name" value="Solute_trans_a"/>
    <property type="match status" value="1"/>
</dbReference>
<keyword evidence="6" id="KW-1185">Reference proteome</keyword>
<protein>
    <submittedName>
        <fullName evidence="7">Organic solute transporter alpha-like protein</fullName>
    </submittedName>
</protein>
<evidence type="ECO:0000313" key="7">
    <source>
        <dbReference type="WBParaSite" id="jg4859"/>
    </source>
</evidence>
<feature type="transmembrane region" description="Helical" evidence="5">
    <location>
        <begin position="76"/>
        <end position="101"/>
    </location>
</feature>
<reference evidence="7" key="1">
    <citation type="submission" date="2022-11" db="UniProtKB">
        <authorList>
            <consortium name="WormBaseParasite"/>
        </authorList>
    </citation>
    <scope>IDENTIFICATION</scope>
</reference>
<evidence type="ECO:0000256" key="3">
    <source>
        <dbReference type="ARBA" id="ARBA00022989"/>
    </source>
</evidence>
<evidence type="ECO:0000313" key="6">
    <source>
        <dbReference type="Proteomes" id="UP000887574"/>
    </source>
</evidence>
<organism evidence="6 7">
    <name type="scientific">Ditylenchus dipsaci</name>
    <dbReference type="NCBI Taxonomy" id="166011"/>
    <lineage>
        <taxon>Eukaryota</taxon>
        <taxon>Metazoa</taxon>
        <taxon>Ecdysozoa</taxon>
        <taxon>Nematoda</taxon>
        <taxon>Chromadorea</taxon>
        <taxon>Rhabditida</taxon>
        <taxon>Tylenchina</taxon>
        <taxon>Tylenchomorpha</taxon>
        <taxon>Sphaerularioidea</taxon>
        <taxon>Anguinidae</taxon>
        <taxon>Anguininae</taxon>
        <taxon>Ditylenchus</taxon>
    </lineage>
</organism>
<dbReference type="SMART" id="SM01417">
    <property type="entry name" value="Solute_trans_a"/>
    <property type="match status" value="1"/>
</dbReference>
<evidence type="ECO:0000256" key="2">
    <source>
        <dbReference type="ARBA" id="ARBA00022692"/>
    </source>
</evidence>
<accession>A0A915EBD0</accession>